<dbReference type="SUPFAM" id="SSF46785">
    <property type="entry name" value="Winged helix' DNA-binding domain"/>
    <property type="match status" value="1"/>
</dbReference>
<protein>
    <recommendedName>
        <fullName evidence="4">Ferric uptake regulation protein</fullName>
    </recommendedName>
</protein>
<accession>A0A5C6VTQ6</accession>
<comment type="similarity">
    <text evidence="2">Belongs to the Fur family.</text>
</comment>
<keyword evidence="6" id="KW-0678">Repressor</keyword>
<dbReference type="Pfam" id="PF01475">
    <property type="entry name" value="FUR"/>
    <property type="match status" value="1"/>
</dbReference>
<dbReference type="GO" id="GO:0008270">
    <property type="term" value="F:zinc ion binding"/>
    <property type="evidence" value="ECO:0007669"/>
    <property type="project" value="TreeGrafter"/>
</dbReference>
<evidence type="ECO:0000256" key="3">
    <source>
        <dbReference type="ARBA" id="ARBA00011738"/>
    </source>
</evidence>
<evidence type="ECO:0000313" key="14">
    <source>
        <dbReference type="EMBL" id="MEM5344367.1"/>
    </source>
</evidence>
<dbReference type="InterPro" id="IPR002481">
    <property type="entry name" value="FUR"/>
</dbReference>
<organism evidence="15 16">
    <name type="scientific">Paraburkholderia azotifigens</name>
    <dbReference type="NCBI Taxonomy" id="2057004"/>
    <lineage>
        <taxon>Bacteria</taxon>
        <taxon>Pseudomonadati</taxon>
        <taxon>Pseudomonadota</taxon>
        <taxon>Betaproteobacteria</taxon>
        <taxon>Burkholderiales</taxon>
        <taxon>Burkholderiaceae</taxon>
        <taxon>Paraburkholderia</taxon>
    </lineage>
</organism>
<feature type="binding site" evidence="12">
    <location>
        <position position="103"/>
    </location>
    <ligand>
        <name>Zn(2+)</name>
        <dbReference type="ChEBI" id="CHEBI:29105"/>
    </ligand>
</feature>
<feature type="binding site" evidence="12">
    <location>
        <position position="143"/>
    </location>
    <ligand>
        <name>Zn(2+)</name>
        <dbReference type="ChEBI" id="CHEBI:29105"/>
    </ligand>
</feature>
<evidence type="ECO:0000256" key="6">
    <source>
        <dbReference type="ARBA" id="ARBA00022491"/>
    </source>
</evidence>
<evidence type="ECO:0000256" key="4">
    <source>
        <dbReference type="ARBA" id="ARBA00020910"/>
    </source>
</evidence>
<comment type="subcellular location">
    <subcellularLocation>
        <location evidence="1">Cytoplasm</location>
    </subcellularLocation>
</comment>
<evidence type="ECO:0000256" key="8">
    <source>
        <dbReference type="ARBA" id="ARBA00022833"/>
    </source>
</evidence>
<keyword evidence="13" id="KW-0408">Iron</keyword>
<evidence type="ECO:0000256" key="2">
    <source>
        <dbReference type="ARBA" id="ARBA00007957"/>
    </source>
</evidence>
<feature type="binding site" evidence="13">
    <location>
        <position position="96"/>
    </location>
    <ligand>
        <name>Fe cation</name>
        <dbReference type="ChEBI" id="CHEBI:24875"/>
    </ligand>
</feature>
<reference evidence="15" key="2">
    <citation type="submission" date="2019-08" db="EMBL/GenBank/DDBJ databases">
        <authorList>
            <person name="Im W.-T."/>
        </authorList>
    </citation>
    <scope>NUCLEOTIDE SEQUENCE</scope>
    <source>
        <strain evidence="15">NF 2-5-3</strain>
    </source>
</reference>
<dbReference type="GO" id="GO:0000976">
    <property type="term" value="F:transcription cis-regulatory region binding"/>
    <property type="evidence" value="ECO:0007669"/>
    <property type="project" value="TreeGrafter"/>
</dbReference>
<evidence type="ECO:0000256" key="13">
    <source>
        <dbReference type="PIRSR" id="PIRSR602481-2"/>
    </source>
</evidence>
<evidence type="ECO:0000256" key="11">
    <source>
        <dbReference type="ARBA" id="ARBA00023163"/>
    </source>
</evidence>
<gene>
    <name evidence="15" type="ORF">FRZ40_03700</name>
    <name evidence="14" type="ORF">V4C56_32675</name>
</gene>
<evidence type="ECO:0000313" key="17">
    <source>
        <dbReference type="Proteomes" id="UP001481677"/>
    </source>
</evidence>
<proteinExistence type="inferred from homology"/>
<keyword evidence="17" id="KW-1185">Reference proteome</keyword>
<feature type="binding site" evidence="12">
    <location>
        <position position="140"/>
    </location>
    <ligand>
        <name>Zn(2+)</name>
        <dbReference type="ChEBI" id="CHEBI:29105"/>
    </ligand>
</feature>
<dbReference type="InterPro" id="IPR036388">
    <property type="entry name" value="WH-like_DNA-bd_sf"/>
</dbReference>
<keyword evidence="11" id="KW-0804">Transcription</keyword>
<comment type="caution">
    <text evidence="15">The sequence shown here is derived from an EMBL/GenBank/DDBJ whole genome shotgun (WGS) entry which is preliminary data.</text>
</comment>
<evidence type="ECO:0000313" key="16">
    <source>
        <dbReference type="Proteomes" id="UP000321776"/>
    </source>
</evidence>
<dbReference type="GO" id="GO:0045892">
    <property type="term" value="P:negative regulation of DNA-templated transcription"/>
    <property type="evidence" value="ECO:0007669"/>
    <property type="project" value="TreeGrafter"/>
</dbReference>
<dbReference type="RefSeq" id="WP_147233403.1">
    <property type="nucleotide sequence ID" value="NZ_JAZHFZ010000034.1"/>
</dbReference>
<evidence type="ECO:0000256" key="9">
    <source>
        <dbReference type="ARBA" id="ARBA00023015"/>
    </source>
</evidence>
<keyword evidence="10" id="KW-0238">DNA-binding</keyword>
<evidence type="ECO:0000256" key="7">
    <source>
        <dbReference type="ARBA" id="ARBA00022723"/>
    </source>
</evidence>
<dbReference type="PANTHER" id="PTHR33202">
    <property type="entry name" value="ZINC UPTAKE REGULATION PROTEIN"/>
    <property type="match status" value="1"/>
</dbReference>
<sequence length="183" mass="19977">MPPRSQSPISALDALKRAGLLGTAAQLAVLGYLQRTEHGHFSAEEIHRRIAAGGERMNLSTTYRVLSQLVDSGFVANVPLGKHHSLYELNTGKVHDHLACVVCGRVEEFSDPTINRRRAAIAKKFGKRFVGTTLALQGVCAECTARAHPPRPPIRRGRVRSEPACARLRLLVRAGKECFHAVG</sequence>
<dbReference type="EMBL" id="JAZHGA010000033">
    <property type="protein sequence ID" value="MEM5344367.1"/>
    <property type="molecule type" value="Genomic_DNA"/>
</dbReference>
<dbReference type="PANTHER" id="PTHR33202:SF2">
    <property type="entry name" value="FERRIC UPTAKE REGULATION PROTEIN"/>
    <property type="match status" value="1"/>
</dbReference>
<name>A0A5C6VTQ6_9BURK</name>
<dbReference type="AlphaFoldDB" id="A0A5C6VTQ6"/>
<keyword evidence="9" id="KW-0805">Transcription regulation</keyword>
<evidence type="ECO:0000256" key="10">
    <source>
        <dbReference type="ARBA" id="ARBA00023125"/>
    </source>
</evidence>
<comment type="subunit">
    <text evidence="3">Homodimer.</text>
</comment>
<keyword evidence="7 12" id="KW-0479">Metal-binding</keyword>
<dbReference type="InterPro" id="IPR043135">
    <property type="entry name" value="Fur_C"/>
</dbReference>
<dbReference type="EMBL" id="VOQS01000001">
    <property type="protein sequence ID" value="TXC86758.1"/>
    <property type="molecule type" value="Genomic_DNA"/>
</dbReference>
<evidence type="ECO:0000256" key="1">
    <source>
        <dbReference type="ARBA" id="ARBA00004496"/>
    </source>
</evidence>
<dbReference type="Gene3D" id="3.30.1490.190">
    <property type="match status" value="1"/>
</dbReference>
<dbReference type="Proteomes" id="UP000321776">
    <property type="component" value="Unassembled WGS sequence"/>
</dbReference>
<evidence type="ECO:0000256" key="5">
    <source>
        <dbReference type="ARBA" id="ARBA00022490"/>
    </source>
</evidence>
<evidence type="ECO:0000313" key="15">
    <source>
        <dbReference type="EMBL" id="TXC86758.1"/>
    </source>
</evidence>
<dbReference type="CDD" id="cd07153">
    <property type="entry name" value="Fur_like"/>
    <property type="match status" value="1"/>
</dbReference>
<reference evidence="15 16" key="1">
    <citation type="journal article" date="2018" name="Int. J. Syst. Evol. Microbiol.">
        <title>Paraburkholderia azotifigens sp. nov., a nitrogen-fixing bacterium isolated from paddy soil.</title>
        <authorList>
            <person name="Choi G.M."/>
            <person name="Im W.T."/>
        </authorList>
    </citation>
    <scope>NUCLEOTIDE SEQUENCE [LARGE SCALE GENOMIC DNA]</scope>
    <source>
        <strain evidence="15 16">NF 2-5-3</strain>
    </source>
</reference>
<keyword evidence="8 12" id="KW-0862">Zinc</keyword>
<dbReference type="GO" id="GO:0003700">
    <property type="term" value="F:DNA-binding transcription factor activity"/>
    <property type="evidence" value="ECO:0007669"/>
    <property type="project" value="InterPro"/>
</dbReference>
<comment type="cofactor">
    <cofactor evidence="13">
        <name>Mn(2+)</name>
        <dbReference type="ChEBI" id="CHEBI:29035"/>
    </cofactor>
    <cofactor evidence="13">
        <name>Fe(2+)</name>
        <dbReference type="ChEBI" id="CHEBI:29033"/>
    </cofactor>
    <text evidence="13">Binds 1 Mn(2+) or Fe(2+) ion per subunit.</text>
</comment>
<reference evidence="14 17" key="3">
    <citation type="submission" date="2024-01" db="EMBL/GenBank/DDBJ databases">
        <title>The diversity of rhizobia nodulating Mimosa spp. in eleven states of Brazil covering several biomes is determined by host plant, location, and edaphic factors.</title>
        <authorList>
            <person name="Rouws L."/>
            <person name="Barauna A."/>
            <person name="Beukes C."/>
            <person name="De Faria S.M."/>
            <person name="Gross E."/>
            <person name="Dos Reis Junior F.B."/>
            <person name="Simon M."/>
            <person name="Maluk M."/>
            <person name="Odee D.W."/>
            <person name="Kenicer G."/>
            <person name="Young J.P.W."/>
            <person name="Reis V.M."/>
            <person name="Zilli J."/>
            <person name="James E.K."/>
        </authorList>
    </citation>
    <scope>NUCLEOTIDE SEQUENCE [LARGE SCALE GENOMIC DNA]</scope>
    <source>
        <strain evidence="14 17">JPY530</strain>
    </source>
</reference>
<dbReference type="InterPro" id="IPR036390">
    <property type="entry name" value="WH_DNA-bd_sf"/>
</dbReference>
<comment type="cofactor">
    <cofactor evidence="12">
        <name>Zn(2+)</name>
        <dbReference type="ChEBI" id="CHEBI:29105"/>
    </cofactor>
    <text evidence="12">Binds 1 zinc ion per subunit.</text>
</comment>
<dbReference type="GO" id="GO:1900705">
    <property type="term" value="P:negative regulation of siderophore biosynthetic process"/>
    <property type="evidence" value="ECO:0007669"/>
    <property type="project" value="TreeGrafter"/>
</dbReference>
<evidence type="ECO:0000256" key="12">
    <source>
        <dbReference type="PIRSR" id="PIRSR602481-1"/>
    </source>
</evidence>
<keyword evidence="5" id="KW-0963">Cytoplasm</keyword>
<feature type="binding site" evidence="12">
    <location>
        <position position="100"/>
    </location>
    <ligand>
        <name>Zn(2+)</name>
        <dbReference type="ChEBI" id="CHEBI:29105"/>
    </ligand>
</feature>
<dbReference type="Gene3D" id="1.10.10.10">
    <property type="entry name" value="Winged helix-like DNA-binding domain superfamily/Winged helix DNA-binding domain"/>
    <property type="match status" value="1"/>
</dbReference>
<dbReference type="GO" id="GO:0005829">
    <property type="term" value="C:cytosol"/>
    <property type="evidence" value="ECO:0007669"/>
    <property type="project" value="TreeGrafter"/>
</dbReference>
<dbReference type="Proteomes" id="UP001481677">
    <property type="component" value="Unassembled WGS sequence"/>
</dbReference>